<evidence type="ECO:0000313" key="3">
    <source>
        <dbReference type="Proteomes" id="UP000604083"/>
    </source>
</evidence>
<name>A0A934RQW5_9BACT</name>
<feature type="signal peptide" evidence="1">
    <location>
        <begin position="1"/>
        <end position="19"/>
    </location>
</feature>
<reference evidence="2" key="1">
    <citation type="submission" date="2021-01" db="EMBL/GenBank/DDBJ databases">
        <title>Modified the classification status of verrucomicrobia.</title>
        <authorList>
            <person name="Feng X."/>
        </authorList>
    </citation>
    <scope>NUCLEOTIDE SEQUENCE</scope>
    <source>
        <strain evidence="2">KCTC 12986</strain>
    </source>
</reference>
<comment type="caution">
    <text evidence="2">The sequence shown here is derived from an EMBL/GenBank/DDBJ whole genome shotgun (WGS) entry which is preliminary data.</text>
</comment>
<evidence type="ECO:0000313" key="2">
    <source>
        <dbReference type="EMBL" id="MBK1833966.1"/>
    </source>
</evidence>
<dbReference type="RefSeq" id="WP_200391402.1">
    <property type="nucleotide sequence ID" value="NZ_JAENIO010000016.1"/>
</dbReference>
<gene>
    <name evidence="2" type="ORF">JIN78_07835</name>
</gene>
<protein>
    <recommendedName>
        <fullName evidence="4">SH3 domain-containing protein</fullName>
    </recommendedName>
</protein>
<organism evidence="2 3">
    <name type="scientific">Roseibacillus ishigakijimensis</name>
    <dbReference type="NCBI Taxonomy" id="454146"/>
    <lineage>
        <taxon>Bacteria</taxon>
        <taxon>Pseudomonadati</taxon>
        <taxon>Verrucomicrobiota</taxon>
        <taxon>Verrucomicrobiia</taxon>
        <taxon>Verrucomicrobiales</taxon>
        <taxon>Verrucomicrobiaceae</taxon>
        <taxon>Roseibacillus</taxon>
    </lineage>
</organism>
<keyword evidence="3" id="KW-1185">Reference proteome</keyword>
<keyword evidence="1" id="KW-0732">Signal</keyword>
<feature type="chain" id="PRO_5037863673" description="SH3 domain-containing protein" evidence="1">
    <location>
        <begin position="20"/>
        <end position="236"/>
    </location>
</feature>
<evidence type="ECO:0008006" key="4">
    <source>
        <dbReference type="Google" id="ProtNLM"/>
    </source>
</evidence>
<proteinExistence type="predicted"/>
<accession>A0A934RQW5</accession>
<dbReference type="AlphaFoldDB" id="A0A934RQW5"/>
<evidence type="ECO:0000256" key="1">
    <source>
        <dbReference type="SAM" id="SignalP"/>
    </source>
</evidence>
<sequence>MNAKISLLVHLLVPLLALAEDRSSVRRSLIDSDPEVVYVADLFPEGEEVELTVASPAHVYATKTGGRKLGVLTEGKVKLIGFDNRACKVQGQGRIGWVKPSLLRAREGNVQELMKEVYAREMEVRALIDKGEIALGMTRDEVCRVMGEPTKKTLRRSKEGVSGTLEFAEYEEVKHYQPVVDPYTGAVYRRYTHTTQEEKSKVVVEFENGVATVIEENEQQKGGDVKVVLRPVVWVW</sequence>
<dbReference type="Proteomes" id="UP000604083">
    <property type="component" value="Unassembled WGS sequence"/>
</dbReference>
<dbReference type="EMBL" id="JAENIO010000016">
    <property type="protein sequence ID" value="MBK1833966.1"/>
    <property type="molecule type" value="Genomic_DNA"/>
</dbReference>